<feature type="region of interest" description="Disordered" evidence="1">
    <location>
        <begin position="1"/>
        <end position="49"/>
    </location>
</feature>
<name>A0A5B7JDA0_PORTR</name>
<dbReference type="Proteomes" id="UP000324222">
    <property type="component" value="Unassembled WGS sequence"/>
</dbReference>
<protein>
    <submittedName>
        <fullName evidence="2">Uncharacterized protein</fullName>
    </submittedName>
</protein>
<accession>A0A5B7JDA0</accession>
<dbReference type="AlphaFoldDB" id="A0A5B7JDA0"/>
<keyword evidence="3" id="KW-1185">Reference proteome</keyword>
<organism evidence="2 3">
    <name type="scientific">Portunus trituberculatus</name>
    <name type="common">Swimming crab</name>
    <name type="synonym">Neptunus trituberculatus</name>
    <dbReference type="NCBI Taxonomy" id="210409"/>
    <lineage>
        <taxon>Eukaryota</taxon>
        <taxon>Metazoa</taxon>
        <taxon>Ecdysozoa</taxon>
        <taxon>Arthropoda</taxon>
        <taxon>Crustacea</taxon>
        <taxon>Multicrustacea</taxon>
        <taxon>Malacostraca</taxon>
        <taxon>Eumalacostraca</taxon>
        <taxon>Eucarida</taxon>
        <taxon>Decapoda</taxon>
        <taxon>Pleocyemata</taxon>
        <taxon>Brachyura</taxon>
        <taxon>Eubrachyura</taxon>
        <taxon>Portunoidea</taxon>
        <taxon>Portunidae</taxon>
        <taxon>Portuninae</taxon>
        <taxon>Portunus</taxon>
    </lineage>
</organism>
<reference evidence="2 3" key="1">
    <citation type="submission" date="2019-05" db="EMBL/GenBank/DDBJ databases">
        <title>Another draft genome of Portunus trituberculatus and its Hox gene families provides insights of decapod evolution.</title>
        <authorList>
            <person name="Jeong J.-H."/>
            <person name="Song I."/>
            <person name="Kim S."/>
            <person name="Choi T."/>
            <person name="Kim D."/>
            <person name="Ryu S."/>
            <person name="Kim W."/>
        </authorList>
    </citation>
    <scope>NUCLEOTIDE SEQUENCE [LARGE SCALE GENOMIC DNA]</scope>
    <source>
        <tissue evidence="2">Muscle</tissue>
    </source>
</reference>
<gene>
    <name evidence="2" type="ORF">E2C01_089901</name>
</gene>
<evidence type="ECO:0000256" key="1">
    <source>
        <dbReference type="SAM" id="MobiDB-lite"/>
    </source>
</evidence>
<comment type="caution">
    <text evidence="2">The sequence shown here is derived from an EMBL/GenBank/DDBJ whole genome shotgun (WGS) entry which is preliminary data.</text>
</comment>
<dbReference type="EMBL" id="VSRR010099656">
    <property type="protein sequence ID" value="MPC94720.1"/>
    <property type="molecule type" value="Genomic_DNA"/>
</dbReference>
<evidence type="ECO:0000313" key="2">
    <source>
        <dbReference type="EMBL" id="MPC94720.1"/>
    </source>
</evidence>
<feature type="compositionally biased region" description="Polar residues" evidence="1">
    <location>
        <begin position="9"/>
        <end position="18"/>
    </location>
</feature>
<evidence type="ECO:0000313" key="3">
    <source>
        <dbReference type="Proteomes" id="UP000324222"/>
    </source>
</evidence>
<sequence length="115" mass="13174">MIFDKGRNNKQVESNIREQSPLPVSPPGDPRHIGLKRGQAGSSVRWSDGRPAMDPHTAGIQAIVHSYTRYGTCMIFDFSARHVACNIFRYQGCMKYNTEIKITRLNYYIMPREII</sequence>
<proteinExistence type="predicted"/>